<comment type="catalytic activity">
    <reaction evidence="1 13">
        <text>Endohydrolysis of (1-&gt;4)-beta-D-glucosidic linkages in cellulose, lichenin and cereal beta-D-glucans.</text>
        <dbReference type="EC" id="3.2.1.4"/>
    </reaction>
</comment>
<keyword evidence="10 12" id="KW-0326">Glycosidase</keyword>
<dbReference type="SUPFAM" id="SSF48208">
    <property type="entry name" value="Six-hairpin glycosidases"/>
    <property type="match status" value="1"/>
</dbReference>
<dbReference type="GO" id="GO:0005576">
    <property type="term" value="C:extracellular region"/>
    <property type="evidence" value="ECO:0007669"/>
    <property type="project" value="UniProtKB-SubCell"/>
</dbReference>
<dbReference type="InterPro" id="IPR008928">
    <property type="entry name" value="6-hairpin_glycosidase_sf"/>
</dbReference>
<feature type="active site" evidence="12">
    <location>
        <position position="29"/>
    </location>
</feature>
<accession>A0AAP0CEF4</accession>
<gene>
    <name evidence="15" type="ORF">SSX86_029252</name>
</gene>
<dbReference type="AlphaFoldDB" id="A0AAP0CEF4"/>
<evidence type="ECO:0000256" key="13">
    <source>
        <dbReference type="RuleBase" id="RU361166"/>
    </source>
</evidence>
<dbReference type="InterPro" id="IPR018221">
    <property type="entry name" value="Glyco_hydro_9_His_AS"/>
</dbReference>
<dbReference type="Proteomes" id="UP001408789">
    <property type="component" value="Unassembled WGS sequence"/>
</dbReference>
<dbReference type="Pfam" id="PF00759">
    <property type="entry name" value="Glyco_hydro_9"/>
    <property type="match status" value="1"/>
</dbReference>
<dbReference type="SUPFAM" id="SSF49384">
    <property type="entry name" value="Carbohydrate-binding domain"/>
    <property type="match status" value="1"/>
</dbReference>
<keyword evidence="11 12" id="KW-0624">Polysaccharide degradation</keyword>
<evidence type="ECO:0000256" key="7">
    <source>
        <dbReference type="ARBA" id="ARBA00023001"/>
    </source>
</evidence>
<protein>
    <recommendedName>
        <fullName evidence="13">Endoglucanase</fullName>
        <ecNumber evidence="13">3.2.1.4</ecNumber>
    </recommendedName>
</protein>
<name>A0AAP0CEF4_9ASTR</name>
<evidence type="ECO:0000256" key="1">
    <source>
        <dbReference type="ARBA" id="ARBA00000966"/>
    </source>
</evidence>
<dbReference type="Gene3D" id="1.50.10.10">
    <property type="match status" value="1"/>
</dbReference>
<evidence type="ECO:0000256" key="10">
    <source>
        <dbReference type="ARBA" id="ARBA00023295"/>
    </source>
</evidence>
<evidence type="ECO:0000256" key="6">
    <source>
        <dbReference type="ARBA" id="ARBA00022801"/>
    </source>
</evidence>
<dbReference type="EC" id="3.2.1.4" evidence="13"/>
<dbReference type="InterPro" id="IPR001701">
    <property type="entry name" value="Glyco_hydro_9"/>
</dbReference>
<evidence type="ECO:0000313" key="15">
    <source>
        <dbReference type="EMBL" id="KAK9052622.1"/>
    </source>
</evidence>
<dbReference type="PANTHER" id="PTHR22298">
    <property type="entry name" value="ENDO-1,4-BETA-GLUCANASE"/>
    <property type="match status" value="1"/>
</dbReference>
<dbReference type="GO" id="GO:0008810">
    <property type="term" value="F:cellulase activity"/>
    <property type="evidence" value="ECO:0007669"/>
    <property type="project" value="UniProtKB-EC"/>
</dbReference>
<dbReference type="GO" id="GO:0030246">
    <property type="term" value="F:carbohydrate binding"/>
    <property type="evidence" value="ECO:0007669"/>
    <property type="project" value="InterPro"/>
</dbReference>
<dbReference type="Pfam" id="PF09478">
    <property type="entry name" value="CBM49"/>
    <property type="match status" value="1"/>
</dbReference>
<keyword evidence="8" id="KW-0325">Glycoprotein</keyword>
<evidence type="ECO:0000256" key="8">
    <source>
        <dbReference type="ARBA" id="ARBA00023180"/>
    </source>
</evidence>
<keyword evidence="16" id="KW-1185">Reference proteome</keyword>
<organism evidence="15 16">
    <name type="scientific">Deinandra increscens subsp. villosa</name>
    <dbReference type="NCBI Taxonomy" id="3103831"/>
    <lineage>
        <taxon>Eukaryota</taxon>
        <taxon>Viridiplantae</taxon>
        <taxon>Streptophyta</taxon>
        <taxon>Embryophyta</taxon>
        <taxon>Tracheophyta</taxon>
        <taxon>Spermatophyta</taxon>
        <taxon>Magnoliopsida</taxon>
        <taxon>eudicotyledons</taxon>
        <taxon>Gunneridae</taxon>
        <taxon>Pentapetalae</taxon>
        <taxon>asterids</taxon>
        <taxon>campanulids</taxon>
        <taxon>Asterales</taxon>
        <taxon>Asteraceae</taxon>
        <taxon>Asteroideae</taxon>
        <taxon>Heliantheae alliance</taxon>
        <taxon>Madieae</taxon>
        <taxon>Madiinae</taxon>
        <taxon>Deinandra</taxon>
    </lineage>
</organism>
<dbReference type="InterPro" id="IPR008965">
    <property type="entry name" value="CBM2/CBM3_carb-bd_dom_sf"/>
</dbReference>
<evidence type="ECO:0000256" key="11">
    <source>
        <dbReference type="ARBA" id="ARBA00023326"/>
    </source>
</evidence>
<dbReference type="InterPro" id="IPR012341">
    <property type="entry name" value="6hp_glycosidase-like_sf"/>
</dbReference>
<dbReference type="SMART" id="SM01063">
    <property type="entry name" value="CBM49"/>
    <property type="match status" value="1"/>
</dbReference>
<evidence type="ECO:0000256" key="3">
    <source>
        <dbReference type="ARBA" id="ARBA00007072"/>
    </source>
</evidence>
<comment type="similarity">
    <text evidence="3 12 13">Belongs to the glycosyl hydrolase 9 (cellulase E) family.</text>
</comment>
<keyword evidence="6 12" id="KW-0378">Hydrolase</keyword>
<reference evidence="15 16" key="1">
    <citation type="submission" date="2024-04" db="EMBL/GenBank/DDBJ databases">
        <title>The reference genome of an endangered Asteraceae, Deinandra increscens subsp. villosa, native to the Central Coast of California.</title>
        <authorList>
            <person name="Guilliams M."/>
            <person name="Hasenstab-Lehman K."/>
            <person name="Meyer R."/>
            <person name="Mcevoy S."/>
        </authorList>
    </citation>
    <scope>NUCLEOTIDE SEQUENCE [LARGE SCALE GENOMIC DNA]</scope>
    <source>
        <tissue evidence="15">Leaf</tissue>
    </source>
</reference>
<sequence length="236" mass="25953">MQADYILGKNPKSTSYIVGYGQNYPTHVHHRGASIASIYVLHSVVGCVQGFDAWYRRPEANPNVVYGGLVGGPDKYDNFVDDRSNYEQTEPTLSGTAPLVGLFSKLHSINSQYAAGPTPTKGQISSYSHPKVAAKPYEKPGSQVEFFHTITNSWTVGRIAYYRHKVVIKNQSEKPITSLKLEIENLSGALWGLSPTQNKNIYELPAWIKAIAPGSECSFVYVQGGPQATVSVQSYH</sequence>
<evidence type="ECO:0000256" key="2">
    <source>
        <dbReference type="ARBA" id="ARBA00004613"/>
    </source>
</evidence>
<evidence type="ECO:0000256" key="9">
    <source>
        <dbReference type="ARBA" id="ARBA00023277"/>
    </source>
</evidence>
<comment type="caution">
    <text evidence="15">The sequence shown here is derived from an EMBL/GenBank/DDBJ whole genome shotgun (WGS) entry which is preliminary data.</text>
</comment>
<dbReference type="PROSITE" id="PS00592">
    <property type="entry name" value="GH9_2"/>
    <property type="match status" value="1"/>
</dbReference>
<evidence type="ECO:0000256" key="5">
    <source>
        <dbReference type="ARBA" id="ARBA00022729"/>
    </source>
</evidence>
<dbReference type="GO" id="GO:0030245">
    <property type="term" value="P:cellulose catabolic process"/>
    <property type="evidence" value="ECO:0007669"/>
    <property type="project" value="UniProtKB-KW"/>
</dbReference>
<keyword evidence="4" id="KW-0964">Secreted</keyword>
<keyword evidence="9 12" id="KW-0119">Carbohydrate metabolism</keyword>
<keyword evidence="5" id="KW-0732">Signal</keyword>
<dbReference type="EMBL" id="JBCNJP010000027">
    <property type="protein sequence ID" value="KAK9052622.1"/>
    <property type="molecule type" value="Genomic_DNA"/>
</dbReference>
<evidence type="ECO:0000256" key="4">
    <source>
        <dbReference type="ARBA" id="ARBA00022525"/>
    </source>
</evidence>
<comment type="subcellular location">
    <subcellularLocation>
        <location evidence="2">Secreted</location>
    </subcellularLocation>
</comment>
<evidence type="ECO:0000256" key="12">
    <source>
        <dbReference type="PROSITE-ProRule" id="PRU10059"/>
    </source>
</evidence>
<evidence type="ECO:0000259" key="14">
    <source>
        <dbReference type="SMART" id="SM01063"/>
    </source>
</evidence>
<keyword evidence="7 13" id="KW-0136">Cellulose degradation</keyword>
<dbReference type="InterPro" id="IPR019028">
    <property type="entry name" value="CBM_49"/>
</dbReference>
<proteinExistence type="inferred from homology"/>
<feature type="domain" description="Carbohydrate binding" evidence="14">
    <location>
        <begin position="144"/>
        <end position="224"/>
    </location>
</feature>
<evidence type="ECO:0000313" key="16">
    <source>
        <dbReference type="Proteomes" id="UP001408789"/>
    </source>
</evidence>